<sequence length="14" mass="1765">MEGKIREMYFARFS</sequence>
<organism evidence="1 2">
    <name type="scientific">Trifolium medium</name>
    <dbReference type="NCBI Taxonomy" id="97028"/>
    <lineage>
        <taxon>Eukaryota</taxon>
        <taxon>Viridiplantae</taxon>
        <taxon>Streptophyta</taxon>
        <taxon>Embryophyta</taxon>
        <taxon>Tracheophyta</taxon>
        <taxon>Spermatophyta</taxon>
        <taxon>Magnoliopsida</taxon>
        <taxon>eudicotyledons</taxon>
        <taxon>Gunneridae</taxon>
        <taxon>Pentapetalae</taxon>
        <taxon>rosids</taxon>
        <taxon>fabids</taxon>
        <taxon>Fabales</taxon>
        <taxon>Fabaceae</taxon>
        <taxon>Papilionoideae</taxon>
        <taxon>50 kb inversion clade</taxon>
        <taxon>NPAAA clade</taxon>
        <taxon>Hologalegina</taxon>
        <taxon>IRL clade</taxon>
        <taxon>Trifolieae</taxon>
        <taxon>Trifolium</taxon>
    </lineage>
</organism>
<evidence type="ECO:0000313" key="2">
    <source>
        <dbReference type="Proteomes" id="UP000265520"/>
    </source>
</evidence>
<protein>
    <submittedName>
        <fullName evidence="1">Uncharacterized protein</fullName>
    </submittedName>
</protein>
<proteinExistence type="predicted"/>
<dbReference type="EMBL" id="LXQA011138143">
    <property type="protein sequence ID" value="MCI86355.1"/>
    <property type="molecule type" value="Genomic_DNA"/>
</dbReference>
<accession>A0A392VHQ9</accession>
<evidence type="ECO:0000313" key="1">
    <source>
        <dbReference type="EMBL" id="MCI86355.1"/>
    </source>
</evidence>
<keyword evidence="2" id="KW-1185">Reference proteome</keyword>
<comment type="caution">
    <text evidence="1">The sequence shown here is derived from an EMBL/GenBank/DDBJ whole genome shotgun (WGS) entry which is preliminary data.</text>
</comment>
<dbReference type="Proteomes" id="UP000265520">
    <property type="component" value="Unassembled WGS sequence"/>
</dbReference>
<reference evidence="1 2" key="1">
    <citation type="journal article" date="2018" name="Front. Plant Sci.">
        <title>Red Clover (Trifolium pratense) and Zigzag Clover (T. medium) - A Picture of Genomic Similarities and Differences.</title>
        <authorList>
            <person name="Dluhosova J."/>
            <person name="Istvanek J."/>
            <person name="Nedelnik J."/>
            <person name="Repkova J."/>
        </authorList>
    </citation>
    <scope>NUCLEOTIDE SEQUENCE [LARGE SCALE GENOMIC DNA]</scope>
    <source>
        <strain evidence="2">cv. 10/8</strain>
        <tissue evidence="1">Leaf</tissue>
    </source>
</reference>
<feature type="non-terminal residue" evidence="1">
    <location>
        <position position="14"/>
    </location>
</feature>
<name>A0A392VHQ9_9FABA</name>